<dbReference type="Proteomes" id="UP000326903">
    <property type="component" value="Unassembled WGS sequence"/>
</dbReference>
<dbReference type="PANTHER" id="PTHR11941">
    <property type="entry name" value="ENOYL-COA HYDRATASE-RELATED"/>
    <property type="match status" value="1"/>
</dbReference>
<dbReference type="Pfam" id="PF00378">
    <property type="entry name" value="ECH_1"/>
    <property type="match status" value="1"/>
</dbReference>
<dbReference type="SUPFAM" id="SSF52096">
    <property type="entry name" value="ClpP/crotonase"/>
    <property type="match status" value="1"/>
</dbReference>
<comment type="similarity">
    <text evidence="1 3">Belongs to the enoyl-CoA hydratase/isomerase family.</text>
</comment>
<proteinExistence type="inferred from homology"/>
<dbReference type="Gene3D" id="3.90.226.10">
    <property type="entry name" value="2-enoyl-CoA Hydratase, Chain A, domain 1"/>
    <property type="match status" value="1"/>
</dbReference>
<evidence type="ECO:0000256" key="2">
    <source>
        <dbReference type="ARBA" id="ARBA00023239"/>
    </source>
</evidence>
<evidence type="ECO:0000256" key="3">
    <source>
        <dbReference type="RuleBase" id="RU003707"/>
    </source>
</evidence>
<accession>A0A5J5IDW4</accession>
<gene>
    <name evidence="4" type="ORF">FW778_19820</name>
</gene>
<dbReference type="InterPro" id="IPR001753">
    <property type="entry name" value="Enoyl-CoA_hydra/iso"/>
</dbReference>
<sequence>MKQYETIELELQDGVATLILNRPEFLNAMNFQMMNEIIEALTVITSDPSIRVAVITGKGRSFMTGADIKEYAVQTPEQFKSFQQKGIKLYQTIENAAIPFIAAINGFALGGGFEIALACDFIIAIDSAKMGLPEVHLGLIPGGGGTQRLLYKIGMNRVKEMLMLGQSYSAQQMLEWGIVNIICADGDLAATVKETADKFKRRPGQSLRSIKKLLHPDVIEAPFSERIIKEGDEVFHLFYTSVAQDLIKKFAKKNG</sequence>
<protein>
    <submittedName>
        <fullName evidence="4">Enoyl-CoA hydratase/isomerase family protein</fullName>
    </submittedName>
</protein>
<dbReference type="CDD" id="cd06558">
    <property type="entry name" value="crotonase-like"/>
    <property type="match status" value="1"/>
</dbReference>
<dbReference type="RefSeq" id="WP_150416603.1">
    <property type="nucleotide sequence ID" value="NZ_VYQF01000009.1"/>
</dbReference>
<keyword evidence="2" id="KW-0456">Lyase</keyword>
<name>A0A5J5IDW4_9BACT</name>
<dbReference type="PROSITE" id="PS00166">
    <property type="entry name" value="ENOYL_COA_HYDRATASE"/>
    <property type="match status" value="1"/>
</dbReference>
<dbReference type="InterPro" id="IPR029045">
    <property type="entry name" value="ClpP/crotonase-like_dom_sf"/>
</dbReference>
<dbReference type="GO" id="GO:0016829">
    <property type="term" value="F:lyase activity"/>
    <property type="evidence" value="ECO:0007669"/>
    <property type="project" value="UniProtKB-KW"/>
</dbReference>
<dbReference type="EMBL" id="VYQF01000009">
    <property type="protein sequence ID" value="KAA9036136.1"/>
    <property type="molecule type" value="Genomic_DNA"/>
</dbReference>
<dbReference type="GO" id="GO:0006635">
    <property type="term" value="P:fatty acid beta-oxidation"/>
    <property type="evidence" value="ECO:0007669"/>
    <property type="project" value="TreeGrafter"/>
</dbReference>
<dbReference type="InterPro" id="IPR018376">
    <property type="entry name" value="Enoyl-CoA_hyd/isom_CS"/>
</dbReference>
<dbReference type="GO" id="GO:0016853">
    <property type="term" value="F:isomerase activity"/>
    <property type="evidence" value="ECO:0007669"/>
    <property type="project" value="UniProtKB-KW"/>
</dbReference>
<comment type="caution">
    <text evidence="4">The sequence shown here is derived from an EMBL/GenBank/DDBJ whole genome shotgun (WGS) entry which is preliminary data.</text>
</comment>
<evidence type="ECO:0000313" key="4">
    <source>
        <dbReference type="EMBL" id="KAA9036136.1"/>
    </source>
</evidence>
<keyword evidence="5" id="KW-1185">Reference proteome</keyword>
<dbReference type="AlphaFoldDB" id="A0A5J5IDW4"/>
<dbReference type="FunFam" id="3.90.226.10:FF:000009">
    <property type="entry name" value="Carnitinyl-CoA dehydratase"/>
    <property type="match status" value="1"/>
</dbReference>
<reference evidence="4 5" key="1">
    <citation type="submission" date="2019-09" db="EMBL/GenBank/DDBJ databases">
        <title>Draft genome sequence of Ginsengibacter sp. BR5-29.</title>
        <authorList>
            <person name="Im W.-T."/>
        </authorList>
    </citation>
    <scope>NUCLEOTIDE SEQUENCE [LARGE SCALE GENOMIC DNA]</scope>
    <source>
        <strain evidence="4 5">BR5-29</strain>
    </source>
</reference>
<dbReference type="PANTHER" id="PTHR11941:SF54">
    <property type="entry name" value="ENOYL-COA HYDRATASE, MITOCHONDRIAL"/>
    <property type="match status" value="1"/>
</dbReference>
<evidence type="ECO:0000256" key="1">
    <source>
        <dbReference type="ARBA" id="ARBA00005254"/>
    </source>
</evidence>
<organism evidence="4 5">
    <name type="scientific">Ginsengibacter hankyongi</name>
    <dbReference type="NCBI Taxonomy" id="2607284"/>
    <lineage>
        <taxon>Bacteria</taxon>
        <taxon>Pseudomonadati</taxon>
        <taxon>Bacteroidota</taxon>
        <taxon>Chitinophagia</taxon>
        <taxon>Chitinophagales</taxon>
        <taxon>Chitinophagaceae</taxon>
        <taxon>Ginsengibacter</taxon>
    </lineage>
</organism>
<keyword evidence="4" id="KW-0413">Isomerase</keyword>
<evidence type="ECO:0000313" key="5">
    <source>
        <dbReference type="Proteomes" id="UP000326903"/>
    </source>
</evidence>